<evidence type="ECO:0008006" key="4">
    <source>
        <dbReference type="Google" id="ProtNLM"/>
    </source>
</evidence>
<dbReference type="AlphaFoldDB" id="A0AAD9K0Z4"/>
<dbReference type="EMBL" id="JAODUP010000090">
    <property type="protein sequence ID" value="KAK2162871.1"/>
    <property type="molecule type" value="Genomic_DNA"/>
</dbReference>
<protein>
    <recommendedName>
        <fullName evidence="4">SOCS box domain-containing protein</fullName>
    </recommendedName>
</protein>
<dbReference type="SMART" id="SM00248">
    <property type="entry name" value="ANK"/>
    <property type="match status" value="3"/>
</dbReference>
<dbReference type="Pfam" id="PF13857">
    <property type="entry name" value="Ank_5"/>
    <property type="match status" value="1"/>
</dbReference>
<evidence type="ECO:0000313" key="3">
    <source>
        <dbReference type="Proteomes" id="UP001208570"/>
    </source>
</evidence>
<accession>A0AAD9K0Z4</accession>
<dbReference type="Gene3D" id="1.25.40.20">
    <property type="entry name" value="Ankyrin repeat-containing domain"/>
    <property type="match status" value="1"/>
</dbReference>
<dbReference type="Proteomes" id="UP001208570">
    <property type="component" value="Unassembled WGS sequence"/>
</dbReference>
<gene>
    <name evidence="2" type="ORF">LSH36_90g05007</name>
</gene>
<sequence>MATRKNKRRSAVTFAPTKSPKELANYLTNLLRQNKMTDEEDNHLDREFRRLLRAVLHSQDVNKFELLLRDGLDVNAVVDNVFWETPLMYAVKHGHLEIVEKLLANGRCRLDCHDRSGHTALDEAVGVWLLGATGLSTESKQYRGRRFRVLRCVVAAGAARLATSSLDNILYSCHNSRSGLNAVDKLVRVVCQRGAPQLKTDLLLALLSHAKMSRCLRCLLISGADPLRFANATFLCQHIPEENAIVLIKASNDEGILGKIERYMRLPRALNENRPAGVAISLPTIRGSGSLRPREAIHLLLLSTHSLNLQTLHYLRRHQAALYKLAVTFIREPRPLRYLARVVVRKHCSPNVYAAVKQLRGVPLSVKTFLIFEEEEGDLEQSRK</sequence>
<dbReference type="InterPro" id="IPR002110">
    <property type="entry name" value="Ankyrin_rpt"/>
</dbReference>
<dbReference type="PROSITE" id="PS50297">
    <property type="entry name" value="ANK_REP_REGION"/>
    <property type="match status" value="1"/>
</dbReference>
<feature type="repeat" description="ANK" evidence="1">
    <location>
        <begin position="82"/>
        <end position="106"/>
    </location>
</feature>
<dbReference type="SUPFAM" id="SSF48403">
    <property type="entry name" value="Ankyrin repeat"/>
    <property type="match status" value="1"/>
</dbReference>
<evidence type="ECO:0000313" key="2">
    <source>
        <dbReference type="EMBL" id="KAK2162871.1"/>
    </source>
</evidence>
<keyword evidence="3" id="KW-1185">Reference proteome</keyword>
<evidence type="ECO:0000256" key="1">
    <source>
        <dbReference type="PROSITE-ProRule" id="PRU00023"/>
    </source>
</evidence>
<organism evidence="2 3">
    <name type="scientific">Paralvinella palmiformis</name>
    <dbReference type="NCBI Taxonomy" id="53620"/>
    <lineage>
        <taxon>Eukaryota</taxon>
        <taxon>Metazoa</taxon>
        <taxon>Spiralia</taxon>
        <taxon>Lophotrochozoa</taxon>
        <taxon>Annelida</taxon>
        <taxon>Polychaeta</taxon>
        <taxon>Sedentaria</taxon>
        <taxon>Canalipalpata</taxon>
        <taxon>Terebellida</taxon>
        <taxon>Terebelliformia</taxon>
        <taxon>Alvinellidae</taxon>
        <taxon>Paralvinella</taxon>
    </lineage>
</organism>
<keyword evidence="1" id="KW-0040">ANK repeat</keyword>
<comment type="caution">
    <text evidence="2">The sequence shown here is derived from an EMBL/GenBank/DDBJ whole genome shotgun (WGS) entry which is preliminary data.</text>
</comment>
<dbReference type="PROSITE" id="PS50088">
    <property type="entry name" value="ANK_REPEAT"/>
    <property type="match status" value="1"/>
</dbReference>
<name>A0AAD9K0Z4_9ANNE</name>
<reference evidence="2" key="1">
    <citation type="journal article" date="2023" name="Mol. Biol. Evol.">
        <title>Third-Generation Sequencing Reveals the Adaptive Role of the Epigenome in Three Deep-Sea Polychaetes.</title>
        <authorList>
            <person name="Perez M."/>
            <person name="Aroh O."/>
            <person name="Sun Y."/>
            <person name="Lan Y."/>
            <person name="Juniper S.K."/>
            <person name="Young C.R."/>
            <person name="Angers B."/>
            <person name="Qian P.Y."/>
        </authorList>
    </citation>
    <scope>NUCLEOTIDE SEQUENCE</scope>
    <source>
        <strain evidence="2">P08H-3</strain>
    </source>
</reference>
<dbReference type="InterPro" id="IPR036770">
    <property type="entry name" value="Ankyrin_rpt-contain_sf"/>
</dbReference>
<proteinExistence type="predicted"/>